<feature type="transmembrane region" description="Helical" evidence="6">
    <location>
        <begin position="95"/>
        <end position="117"/>
    </location>
</feature>
<keyword evidence="8" id="KW-1185">Reference proteome</keyword>
<evidence type="ECO:0000256" key="6">
    <source>
        <dbReference type="SAM" id="Phobius"/>
    </source>
</evidence>
<evidence type="ECO:0000313" key="8">
    <source>
        <dbReference type="Proteomes" id="UP000184603"/>
    </source>
</evidence>
<evidence type="ECO:0000256" key="1">
    <source>
        <dbReference type="ARBA" id="ARBA00004651"/>
    </source>
</evidence>
<feature type="transmembrane region" description="Helical" evidence="6">
    <location>
        <begin position="45"/>
        <end position="65"/>
    </location>
</feature>
<feature type="transmembrane region" description="Helical" evidence="6">
    <location>
        <begin position="148"/>
        <end position="167"/>
    </location>
</feature>
<evidence type="ECO:0000313" key="7">
    <source>
        <dbReference type="EMBL" id="SHO52538.1"/>
    </source>
</evidence>
<dbReference type="GO" id="GO:0005886">
    <property type="term" value="C:plasma membrane"/>
    <property type="evidence" value="ECO:0007669"/>
    <property type="project" value="UniProtKB-SubCell"/>
</dbReference>
<accession>A0A1M7YJ40</accession>
<dbReference type="Gene3D" id="1.20.1740.10">
    <property type="entry name" value="Amino acid/polyamine transporter I"/>
    <property type="match status" value="1"/>
</dbReference>
<keyword evidence="5 6" id="KW-0472">Membrane</keyword>
<feature type="transmembrane region" description="Helical" evidence="6">
    <location>
        <begin position="376"/>
        <end position="403"/>
    </location>
</feature>
<dbReference type="GO" id="GO:0022857">
    <property type="term" value="F:transmembrane transporter activity"/>
    <property type="evidence" value="ECO:0007669"/>
    <property type="project" value="InterPro"/>
</dbReference>
<dbReference type="STRING" id="1121416.SAMN02745220_04610"/>
<keyword evidence="3 6" id="KW-0812">Transmembrane</keyword>
<evidence type="ECO:0000256" key="5">
    <source>
        <dbReference type="ARBA" id="ARBA00023136"/>
    </source>
</evidence>
<feature type="transmembrane region" description="Helical" evidence="6">
    <location>
        <begin position="221"/>
        <end position="241"/>
    </location>
</feature>
<dbReference type="Pfam" id="PF13520">
    <property type="entry name" value="AA_permease_2"/>
    <property type="match status" value="1"/>
</dbReference>
<organism evidence="7 8">
    <name type="scientific">Desulfopila aestuarii DSM 18488</name>
    <dbReference type="NCBI Taxonomy" id="1121416"/>
    <lineage>
        <taxon>Bacteria</taxon>
        <taxon>Pseudomonadati</taxon>
        <taxon>Thermodesulfobacteriota</taxon>
        <taxon>Desulfobulbia</taxon>
        <taxon>Desulfobulbales</taxon>
        <taxon>Desulfocapsaceae</taxon>
        <taxon>Desulfopila</taxon>
    </lineage>
</organism>
<proteinExistence type="predicted"/>
<feature type="transmembrane region" description="Helical" evidence="6">
    <location>
        <begin position="123"/>
        <end position="141"/>
    </location>
</feature>
<evidence type="ECO:0000256" key="3">
    <source>
        <dbReference type="ARBA" id="ARBA00022692"/>
    </source>
</evidence>
<dbReference type="OrthoDB" id="178667at2"/>
<reference evidence="7 8" key="1">
    <citation type="submission" date="2016-12" db="EMBL/GenBank/DDBJ databases">
        <authorList>
            <person name="Song W.-J."/>
            <person name="Kurnit D.M."/>
        </authorList>
    </citation>
    <scope>NUCLEOTIDE SEQUENCE [LARGE SCALE GENOMIC DNA]</scope>
    <source>
        <strain evidence="7 8">DSM 18488</strain>
    </source>
</reference>
<feature type="transmembrane region" description="Helical" evidence="6">
    <location>
        <begin position="187"/>
        <end position="209"/>
    </location>
</feature>
<feature type="transmembrane region" description="Helical" evidence="6">
    <location>
        <begin position="21"/>
        <end position="39"/>
    </location>
</feature>
<dbReference type="InterPro" id="IPR050367">
    <property type="entry name" value="APC_superfamily"/>
</dbReference>
<protein>
    <submittedName>
        <fullName evidence="7">Basic amino acid/polyamine antiporter, APA family</fullName>
    </submittedName>
</protein>
<dbReference type="PANTHER" id="PTHR42770">
    <property type="entry name" value="AMINO ACID TRANSPORTER-RELATED"/>
    <property type="match status" value="1"/>
</dbReference>
<dbReference type="RefSeq" id="WP_073616101.1">
    <property type="nucleotide sequence ID" value="NZ_FRFE01000037.1"/>
</dbReference>
<dbReference type="PIRSF" id="PIRSF006060">
    <property type="entry name" value="AA_transporter"/>
    <property type="match status" value="1"/>
</dbReference>
<dbReference type="InterPro" id="IPR002293">
    <property type="entry name" value="AA/rel_permease1"/>
</dbReference>
<feature type="transmembrane region" description="Helical" evidence="6">
    <location>
        <begin position="312"/>
        <end position="335"/>
    </location>
</feature>
<dbReference type="EMBL" id="FRFE01000037">
    <property type="protein sequence ID" value="SHO52538.1"/>
    <property type="molecule type" value="Genomic_DNA"/>
</dbReference>
<gene>
    <name evidence="7" type="ORF">SAMN02745220_04610</name>
</gene>
<dbReference type="PANTHER" id="PTHR42770:SF13">
    <property type="entry name" value="L-METHIONINE_BRANCHED-CHAIN AMINO ACID EXPORTER YJEH"/>
    <property type="match status" value="1"/>
</dbReference>
<evidence type="ECO:0000256" key="2">
    <source>
        <dbReference type="ARBA" id="ARBA00022475"/>
    </source>
</evidence>
<keyword evidence="2" id="KW-1003">Cell membrane</keyword>
<evidence type="ECO:0000256" key="4">
    <source>
        <dbReference type="ARBA" id="ARBA00022989"/>
    </source>
</evidence>
<comment type="subcellular location">
    <subcellularLocation>
        <location evidence="1">Cell membrane</location>
        <topology evidence="1">Multi-pass membrane protein</topology>
    </subcellularLocation>
</comment>
<name>A0A1M7YJ40_9BACT</name>
<dbReference type="Proteomes" id="UP000184603">
    <property type="component" value="Unassembled WGS sequence"/>
</dbReference>
<feature type="transmembrane region" description="Helical" evidence="6">
    <location>
        <begin position="342"/>
        <end position="364"/>
    </location>
</feature>
<sequence length="425" mass="44720">MKRQTTPSRQDKIGPIRMSGLIIGPILGSGIIILPPLAQQLAGDWAVTAWAATVCISMLFAWIFGRLSLLYPGDSGITAAVERAFGSRVKKLTSVYLVGAVCFGPVAAMLTIATYLFPAAGPGRILVSIFLSLTTFGLLLMRLSFIGTVALVASSATISVLFCGSVAALVQDGVRIIPQSTFHPDDFLYTLLLLFWSVVGWEVIGNYSGEIHHPRKNLPRAVTFSALVIAAVTITVALAVQTAAASGAVPSLAAIVGTVLGGLASPIMSVLAFLLCGCAILLFVGGTTRLMASLGDEGILPRGVASRSRTGAPYVALGLLTLVHLGLLGGVYLELFDIEELVAIANGFFICNAMIGIISAMRIFDDTAAKVIGTTLSLILSLILLRSSLLILASLVAVALCMLKPRIFPLRRRILQADGKPMQEI</sequence>
<keyword evidence="4 6" id="KW-1133">Transmembrane helix</keyword>
<dbReference type="AlphaFoldDB" id="A0A1M7YJ40"/>
<feature type="transmembrane region" description="Helical" evidence="6">
    <location>
        <begin position="271"/>
        <end position="292"/>
    </location>
</feature>